<evidence type="ECO:0000313" key="8">
    <source>
        <dbReference type="RefSeq" id="XP_019627337.1"/>
    </source>
</evidence>
<dbReference type="Gene3D" id="2.120.10.30">
    <property type="entry name" value="TolB, C-terminal domain"/>
    <property type="match status" value="1"/>
</dbReference>
<evidence type="ECO:0000256" key="3">
    <source>
        <dbReference type="ARBA" id="ARBA00023180"/>
    </source>
</evidence>
<dbReference type="SUPFAM" id="SSF63829">
    <property type="entry name" value="Calcium-dependent phosphotriesterase"/>
    <property type="match status" value="1"/>
</dbReference>
<feature type="compositionally biased region" description="Basic residues" evidence="4">
    <location>
        <begin position="1"/>
        <end position="11"/>
    </location>
</feature>
<evidence type="ECO:0000256" key="4">
    <source>
        <dbReference type="SAM" id="MobiDB-lite"/>
    </source>
</evidence>
<proteinExistence type="inferred from homology"/>
<dbReference type="KEGG" id="bbel:109472185"/>
<dbReference type="Pfam" id="PF20067">
    <property type="entry name" value="SSL_N"/>
    <property type="match status" value="1"/>
</dbReference>
<dbReference type="PANTHER" id="PTHR10426:SF88">
    <property type="entry name" value="ADIPOCYTE PLASMA MEMBRANE-ASSOCIATED PROTEIN HEMOMUCIN-RELATED"/>
    <property type="match status" value="1"/>
</dbReference>
<evidence type="ECO:0000256" key="5">
    <source>
        <dbReference type="SAM" id="Phobius"/>
    </source>
</evidence>
<accession>A0A6P4Z8D1</accession>
<keyword evidence="5" id="KW-0472">Membrane</keyword>
<dbReference type="PANTHER" id="PTHR10426">
    <property type="entry name" value="STRICTOSIDINE SYNTHASE-RELATED"/>
    <property type="match status" value="1"/>
</dbReference>
<dbReference type="OrthoDB" id="5307922at2759"/>
<keyword evidence="5" id="KW-0812">Transmembrane</keyword>
<evidence type="ECO:0000256" key="1">
    <source>
        <dbReference type="ARBA" id="ARBA00009191"/>
    </source>
</evidence>
<feature type="region of interest" description="Disordered" evidence="4">
    <location>
        <begin position="1"/>
        <end position="32"/>
    </location>
</feature>
<feature type="transmembrane region" description="Helical" evidence="5">
    <location>
        <begin position="41"/>
        <end position="61"/>
    </location>
</feature>
<evidence type="ECO:0000256" key="2">
    <source>
        <dbReference type="ARBA" id="ARBA00022553"/>
    </source>
</evidence>
<feature type="domain" description="Strictosidine synthase conserved region" evidence="6">
    <location>
        <begin position="201"/>
        <end position="287"/>
    </location>
</feature>
<dbReference type="InterPro" id="IPR011042">
    <property type="entry name" value="6-blade_b-propeller_TolB-like"/>
</dbReference>
<dbReference type="GeneID" id="109472185"/>
<protein>
    <submittedName>
        <fullName evidence="8">Adipocyte plasma membrane-associated protein-like</fullName>
    </submittedName>
</protein>
<comment type="similarity">
    <text evidence="1">Belongs to the strictosidine synthase family.</text>
</comment>
<dbReference type="AlphaFoldDB" id="A0A6P4Z8D1"/>
<keyword evidence="3" id="KW-0325">Glycoprotein</keyword>
<reference evidence="8" key="1">
    <citation type="submission" date="2025-08" db="UniProtKB">
        <authorList>
            <consortium name="RefSeq"/>
        </authorList>
    </citation>
    <scope>IDENTIFICATION</scope>
    <source>
        <tissue evidence="8">Gonad</tissue>
    </source>
</reference>
<evidence type="ECO:0000313" key="7">
    <source>
        <dbReference type="Proteomes" id="UP000515135"/>
    </source>
</evidence>
<sequence>MDNPRQRKKGRKTVDGTKQKGSSSTKSVDGKQQAQTRSPCVQCLLMFCAVVGVLTAVILILPCPADPQEYSFPDPPKLEGPLAPNTVLSRTERFLEGKVMGPESLVTYKGDLYTGTADGKVLRIRGEEVTLVGRTGTPPCGTYETEPTCGRPLGMRVDSLGNLYIADAYLGLLKMNISTGDHETLIPMDVEVAGHKMMFPNDLAIDRDGVIYLSDSSLTWQRRDVFSLVMEMKPDGRVLRYDTKTKQVRQIMDGISFSNGVELSPDQSYLVVAETSKARILKHHLRGEHAGRTEVLTDNLPGLPDNIRSSSRGGYWVALAATRGTKGPNLMDAIQARAWLKRLIFKVLPMHLVLLAAPQYGLILEIDETGAIVASYHDPEAKGIASGSEIHEHEGHLYIGSYVAKFLGRLALEELDRL</sequence>
<dbReference type="GO" id="GO:0016787">
    <property type="term" value="F:hydrolase activity"/>
    <property type="evidence" value="ECO:0007669"/>
    <property type="project" value="TreeGrafter"/>
</dbReference>
<dbReference type="RefSeq" id="XP_019627337.1">
    <property type="nucleotide sequence ID" value="XM_019771778.1"/>
</dbReference>
<dbReference type="Pfam" id="PF03088">
    <property type="entry name" value="Str_synth"/>
    <property type="match status" value="1"/>
</dbReference>
<keyword evidence="7" id="KW-1185">Reference proteome</keyword>
<evidence type="ECO:0000259" key="6">
    <source>
        <dbReference type="Pfam" id="PF03088"/>
    </source>
</evidence>
<gene>
    <name evidence="8" type="primary">LOC109472185</name>
</gene>
<name>A0A6P4Z8D1_BRABE</name>
<keyword evidence="2" id="KW-0597">Phosphoprotein</keyword>
<keyword evidence="5" id="KW-1133">Transmembrane helix</keyword>
<dbReference type="GO" id="GO:0012505">
    <property type="term" value="C:endomembrane system"/>
    <property type="evidence" value="ECO:0007669"/>
    <property type="project" value="TreeGrafter"/>
</dbReference>
<dbReference type="InterPro" id="IPR018119">
    <property type="entry name" value="Strictosidine_synth_cons-reg"/>
</dbReference>
<organism evidence="7 8">
    <name type="scientific">Branchiostoma belcheri</name>
    <name type="common">Amphioxus</name>
    <dbReference type="NCBI Taxonomy" id="7741"/>
    <lineage>
        <taxon>Eukaryota</taxon>
        <taxon>Metazoa</taxon>
        <taxon>Chordata</taxon>
        <taxon>Cephalochordata</taxon>
        <taxon>Leptocardii</taxon>
        <taxon>Amphioxiformes</taxon>
        <taxon>Branchiostomatidae</taxon>
        <taxon>Branchiostoma</taxon>
    </lineage>
</organism>
<dbReference type="Proteomes" id="UP000515135">
    <property type="component" value="Unplaced"/>
</dbReference>